<evidence type="ECO:0000313" key="1">
    <source>
        <dbReference type="EMBL" id="TDX48790.1"/>
    </source>
</evidence>
<dbReference type="AlphaFoldDB" id="A0A4R8H2X0"/>
<dbReference type="RefSeq" id="WP_134117918.1">
    <property type="nucleotide sequence ID" value="NZ_SOEG01000026.1"/>
</dbReference>
<comment type="caution">
    <text evidence="1">The sequence shown here is derived from an EMBL/GenBank/DDBJ whole genome shotgun (WGS) entry which is preliminary data.</text>
</comment>
<evidence type="ECO:0000313" key="2">
    <source>
        <dbReference type="Proteomes" id="UP000295832"/>
    </source>
</evidence>
<dbReference type="EMBL" id="SOEG01000026">
    <property type="protein sequence ID" value="TDX48790.1"/>
    <property type="molecule type" value="Genomic_DNA"/>
</dbReference>
<gene>
    <name evidence="1" type="ORF">C7959_1267</name>
</gene>
<protein>
    <submittedName>
        <fullName evidence="1">Uncharacterized protein</fullName>
    </submittedName>
</protein>
<dbReference type="Proteomes" id="UP000295832">
    <property type="component" value="Unassembled WGS sequence"/>
</dbReference>
<reference evidence="1 2" key="1">
    <citation type="submission" date="2019-03" db="EMBL/GenBank/DDBJ databases">
        <title>Subsurface microbial communities from deep shales in Ohio and West Virginia, USA.</title>
        <authorList>
            <person name="Wrighton K."/>
        </authorList>
    </citation>
    <scope>NUCLEOTIDE SEQUENCE [LARGE SCALE GENOMIC DNA]</scope>
    <source>
        <strain evidence="1 2">MSL 6dP</strain>
    </source>
</reference>
<name>A0A4R8H2X0_9FIRM</name>
<dbReference type="STRING" id="926561.GCA_000379025_00697"/>
<accession>A0A4R8H2X0</accession>
<sequence length="161" mass="18586">MINFSIGSLLSRDKDNKMISFESLVPQSGKNICQDDNCKCNVDFHILTNEDSFLEVPKYHRNLVDLHINYDDYVLIYVSIGGNNVRGCQVKIEKIIQEEDKVIIKIKRLLPSASNFSLEVVNVPYDLVKIKRNKLIKKGLLDFQFVDQCDKLLYSETLKID</sequence>
<keyword evidence="2" id="KW-1185">Reference proteome</keyword>
<organism evidence="1 2">
    <name type="scientific">Orenia marismortui</name>
    <dbReference type="NCBI Taxonomy" id="46469"/>
    <lineage>
        <taxon>Bacteria</taxon>
        <taxon>Bacillati</taxon>
        <taxon>Bacillota</taxon>
        <taxon>Clostridia</taxon>
        <taxon>Halanaerobiales</taxon>
        <taxon>Halobacteroidaceae</taxon>
        <taxon>Orenia</taxon>
    </lineage>
</organism>
<proteinExistence type="predicted"/>